<feature type="compositionally biased region" description="Basic and acidic residues" evidence="7">
    <location>
        <begin position="153"/>
        <end position="173"/>
    </location>
</feature>
<dbReference type="FunFam" id="2.20.25.80:FF:000006">
    <property type="entry name" value="WRKY transcription factor"/>
    <property type="match status" value="1"/>
</dbReference>
<dbReference type="GO" id="GO:0043565">
    <property type="term" value="F:sequence-specific DNA binding"/>
    <property type="evidence" value="ECO:0007669"/>
    <property type="project" value="InterPro"/>
</dbReference>
<keyword evidence="6" id="KW-0539">Nucleus</keyword>
<dbReference type="FunFam" id="2.20.25.80:FF:000001">
    <property type="entry name" value="WRKY transcription factor 33"/>
    <property type="match status" value="1"/>
</dbReference>
<reference evidence="9" key="1">
    <citation type="journal article" date="2013" name="Nature">
        <title>Draft genome of the wheat A-genome progenitor Triticum urartu.</title>
        <authorList>
            <person name="Ling H.Q."/>
            <person name="Zhao S."/>
            <person name="Liu D."/>
            <person name="Wang J."/>
            <person name="Sun H."/>
            <person name="Zhang C."/>
            <person name="Fan H."/>
            <person name="Li D."/>
            <person name="Dong L."/>
            <person name="Tao Y."/>
            <person name="Gao C."/>
            <person name="Wu H."/>
            <person name="Li Y."/>
            <person name="Cui Y."/>
            <person name="Guo X."/>
            <person name="Zheng S."/>
            <person name="Wang B."/>
            <person name="Yu K."/>
            <person name="Liang Q."/>
            <person name="Yang W."/>
            <person name="Lou X."/>
            <person name="Chen J."/>
            <person name="Feng M."/>
            <person name="Jian J."/>
            <person name="Zhang X."/>
            <person name="Luo G."/>
            <person name="Jiang Y."/>
            <person name="Liu J."/>
            <person name="Wang Z."/>
            <person name="Sha Y."/>
            <person name="Zhang B."/>
            <person name="Wu H."/>
            <person name="Tang D."/>
            <person name="Shen Q."/>
            <person name="Xue P."/>
            <person name="Zou S."/>
            <person name="Wang X."/>
            <person name="Liu X."/>
            <person name="Wang F."/>
            <person name="Yang Y."/>
            <person name="An X."/>
            <person name="Dong Z."/>
            <person name="Zhang K."/>
            <person name="Zhang X."/>
            <person name="Luo M.C."/>
            <person name="Dvorak J."/>
            <person name="Tong Y."/>
            <person name="Wang J."/>
            <person name="Yang H."/>
            <person name="Li Z."/>
            <person name="Wang D."/>
            <person name="Zhang A."/>
            <person name="Wang J."/>
        </authorList>
    </citation>
    <scope>NUCLEOTIDE SEQUENCE</scope>
</reference>
<accession>M7YDB3</accession>
<evidence type="ECO:0000256" key="5">
    <source>
        <dbReference type="ARBA" id="ARBA00023163"/>
    </source>
</evidence>
<evidence type="ECO:0000256" key="6">
    <source>
        <dbReference type="ARBA" id="ARBA00023242"/>
    </source>
</evidence>
<evidence type="ECO:0000256" key="7">
    <source>
        <dbReference type="SAM" id="MobiDB-lite"/>
    </source>
</evidence>
<keyword evidence="2" id="KW-0677">Repeat</keyword>
<feature type="compositionally biased region" description="Low complexity" evidence="7">
    <location>
        <begin position="376"/>
        <end position="389"/>
    </location>
</feature>
<proteinExistence type="predicted"/>
<name>M7YDB3_TRIUA</name>
<dbReference type="InterPro" id="IPR036576">
    <property type="entry name" value="WRKY_dom_sf"/>
</dbReference>
<feature type="compositionally biased region" description="Polar residues" evidence="7">
    <location>
        <begin position="1"/>
        <end position="11"/>
    </location>
</feature>
<evidence type="ECO:0000256" key="4">
    <source>
        <dbReference type="ARBA" id="ARBA00023125"/>
    </source>
</evidence>
<dbReference type="GO" id="GO:0009737">
    <property type="term" value="P:response to abscisic acid"/>
    <property type="evidence" value="ECO:0007669"/>
    <property type="project" value="UniProtKB-ARBA"/>
</dbReference>
<protein>
    <submittedName>
        <fullName evidence="9">Putative WRKY transcription factor 20</fullName>
    </submittedName>
</protein>
<evidence type="ECO:0000259" key="8">
    <source>
        <dbReference type="PROSITE" id="PS50811"/>
    </source>
</evidence>
<dbReference type="AlphaFoldDB" id="M7YDB3"/>
<evidence type="ECO:0000256" key="2">
    <source>
        <dbReference type="ARBA" id="ARBA00022737"/>
    </source>
</evidence>
<comment type="subcellular location">
    <subcellularLocation>
        <location evidence="1">Nucleus</location>
    </subcellularLocation>
</comment>
<dbReference type="GO" id="GO:0003700">
    <property type="term" value="F:DNA-binding transcription factor activity"/>
    <property type="evidence" value="ECO:0007669"/>
    <property type="project" value="InterPro"/>
</dbReference>
<dbReference type="SMART" id="SM00774">
    <property type="entry name" value="WRKY"/>
    <property type="match status" value="2"/>
</dbReference>
<dbReference type="Gene3D" id="2.20.25.80">
    <property type="entry name" value="WRKY domain"/>
    <property type="match status" value="2"/>
</dbReference>
<dbReference type="GO" id="GO:0005634">
    <property type="term" value="C:nucleus"/>
    <property type="evidence" value="ECO:0007669"/>
    <property type="project" value="UniProtKB-SubCell"/>
</dbReference>
<dbReference type="OMA" id="INKSTHR"/>
<organism evidence="9">
    <name type="scientific">Triticum urartu</name>
    <name type="common">Red wild einkorn</name>
    <name type="synonym">Crithodium urartu</name>
    <dbReference type="NCBI Taxonomy" id="4572"/>
    <lineage>
        <taxon>Eukaryota</taxon>
        <taxon>Viridiplantae</taxon>
        <taxon>Streptophyta</taxon>
        <taxon>Embryophyta</taxon>
        <taxon>Tracheophyta</taxon>
        <taxon>Spermatophyta</taxon>
        <taxon>Magnoliopsida</taxon>
        <taxon>Liliopsida</taxon>
        <taxon>Poales</taxon>
        <taxon>Poaceae</taxon>
        <taxon>BOP clade</taxon>
        <taxon>Pooideae</taxon>
        <taxon>Triticodae</taxon>
        <taxon>Triticeae</taxon>
        <taxon>Triticinae</taxon>
        <taxon>Triticum</taxon>
    </lineage>
</organism>
<evidence type="ECO:0000256" key="1">
    <source>
        <dbReference type="ARBA" id="ARBA00004123"/>
    </source>
</evidence>
<dbReference type="InterPro" id="IPR003657">
    <property type="entry name" value="WRKY_dom"/>
</dbReference>
<feature type="compositionally biased region" description="Basic and acidic residues" evidence="7">
    <location>
        <begin position="351"/>
        <end position="364"/>
    </location>
</feature>
<feature type="region of interest" description="Disordered" evidence="7">
    <location>
        <begin position="145"/>
        <end position="280"/>
    </location>
</feature>
<keyword evidence="3" id="KW-0805">Transcription regulation</keyword>
<dbReference type="PANTHER" id="PTHR31221:SF362">
    <property type="entry name" value="WRKY DOMAIN-CONTAINING PROTEIN"/>
    <property type="match status" value="1"/>
</dbReference>
<feature type="compositionally biased region" description="Polar residues" evidence="7">
    <location>
        <begin position="251"/>
        <end position="270"/>
    </location>
</feature>
<dbReference type="EMBL" id="KD251358">
    <property type="protein sequence ID" value="EMS48273.1"/>
    <property type="molecule type" value="Genomic_DNA"/>
</dbReference>
<feature type="compositionally biased region" description="Low complexity" evidence="7">
    <location>
        <begin position="196"/>
        <end position="210"/>
    </location>
</feature>
<feature type="compositionally biased region" description="Polar residues" evidence="7">
    <location>
        <begin position="220"/>
        <end position="232"/>
    </location>
</feature>
<dbReference type="InterPro" id="IPR044810">
    <property type="entry name" value="WRKY_plant"/>
</dbReference>
<dbReference type="PROSITE" id="PS50811">
    <property type="entry name" value="WRKY"/>
    <property type="match status" value="2"/>
</dbReference>
<keyword evidence="5" id="KW-0804">Transcription</keyword>
<sequence>MADSPNPSSGDLPSPAGSSPDKPYPADRRVAALAGAGARYKAMSPARLPISREPCLTIPAGFSPSALLDSPVLLTNFKVTAASLYCTSRLSPAVTTCYRGICGLYGVRVMLRKIFIKVAFISEGEVEPSPTTGSLSMAAIMHKSAHPDILPSPRDKSIRAHEDGGSRDFEFKPHLNSSSQSVAPAMSDLKKHEHSMQNQSMNPSSSSSNMVNENRPPCSRESSLTVNVSAPNQPVGMVGLTDSMPAEVGTSEPQQMNSSDNAMQEPQSENVADKSADDGYNWRKYGQKHVKGSENPRSYYKCTHPNCEVKKLLERAVDGLITEVVYKGRHNHPKPQPNRRLAGGAVPSNQGEERYDGAAAADDKSSNALSNLANAVNSPGMVEPVPVSVSDDDIDAGGGRSYPGDDGTEEEDLESKRRKMESAGIDAALMGKPNREPRVVVQTVSEVDILDDGYRWRKYGQKVVKGNPNPRSYYKCTSTGCPVRKHVERASHDPKSVITTYEGKHNHEVPAARNATHEMSAPPMKNVVHQINSNMPSSIGGMMRACEVRNFSNQYSQAAETDNVSLDLGVGISPNHSDATNQMQSTGPDQMQYQMQPMASMYSNMRHPSMAMPTVQGNSAGRMYGSREDKARFLIVYRLQVSSSRRQVYFVLLNYKFQPYSKKGMDNQKCIKKHGWSKPPESYVKLNIVAALSLQEEIGATGVLIRDDRGHFVLRRVTVE</sequence>
<dbReference type="Pfam" id="PF03106">
    <property type="entry name" value="WRKY"/>
    <property type="match status" value="2"/>
</dbReference>
<feature type="domain" description="WRKY" evidence="8">
    <location>
        <begin position="271"/>
        <end position="335"/>
    </location>
</feature>
<gene>
    <name evidence="9" type="ORF">TRIUR3_22206</name>
</gene>
<feature type="region of interest" description="Disordered" evidence="7">
    <location>
        <begin position="376"/>
        <end position="416"/>
    </location>
</feature>
<feature type="domain" description="WRKY" evidence="8">
    <location>
        <begin position="445"/>
        <end position="510"/>
    </location>
</feature>
<feature type="compositionally biased region" description="Basic and acidic residues" evidence="7">
    <location>
        <begin position="271"/>
        <end position="280"/>
    </location>
</feature>
<dbReference type="STRING" id="4572.M7YDB3"/>
<dbReference type="SUPFAM" id="SSF118290">
    <property type="entry name" value="WRKY DNA-binding domain"/>
    <property type="match status" value="2"/>
</dbReference>
<evidence type="ECO:0000313" key="9">
    <source>
        <dbReference type="EMBL" id="EMS48273.1"/>
    </source>
</evidence>
<dbReference type="PANTHER" id="PTHR31221">
    <property type="entry name" value="WRKY TRANSCRIPTION FACTOR PROTEIN 1-RELATED"/>
    <property type="match status" value="1"/>
</dbReference>
<keyword evidence="4" id="KW-0238">DNA-binding</keyword>
<feature type="region of interest" description="Disordered" evidence="7">
    <location>
        <begin position="1"/>
        <end position="26"/>
    </location>
</feature>
<evidence type="ECO:0000256" key="3">
    <source>
        <dbReference type="ARBA" id="ARBA00023015"/>
    </source>
</evidence>
<dbReference type="eggNOG" id="ENOG502QRXJ">
    <property type="taxonomic scope" value="Eukaryota"/>
</dbReference>
<feature type="region of interest" description="Disordered" evidence="7">
    <location>
        <begin position="328"/>
        <end position="364"/>
    </location>
</feature>